<evidence type="ECO:0000313" key="1">
    <source>
        <dbReference type="EMBL" id="MCY1082653.1"/>
    </source>
</evidence>
<comment type="caution">
    <text evidence="1">The sequence shown here is derived from an EMBL/GenBank/DDBJ whole genome shotgun (WGS) entry which is preliminary data.</text>
</comment>
<proteinExistence type="predicted"/>
<organism evidence="1 2">
    <name type="scientific">Archangium lansingense</name>
    <dbReference type="NCBI Taxonomy" id="2995310"/>
    <lineage>
        <taxon>Bacteria</taxon>
        <taxon>Pseudomonadati</taxon>
        <taxon>Myxococcota</taxon>
        <taxon>Myxococcia</taxon>
        <taxon>Myxococcales</taxon>
        <taxon>Cystobacterineae</taxon>
        <taxon>Archangiaceae</taxon>
        <taxon>Archangium</taxon>
    </lineage>
</organism>
<dbReference type="EMBL" id="JAPNKA010000001">
    <property type="protein sequence ID" value="MCY1082653.1"/>
    <property type="molecule type" value="Genomic_DNA"/>
</dbReference>
<gene>
    <name evidence="1" type="ORF">OV287_50210</name>
</gene>
<accession>A0ABT4ALT2</accession>
<keyword evidence="2" id="KW-1185">Reference proteome</keyword>
<dbReference type="Proteomes" id="UP001207654">
    <property type="component" value="Unassembled WGS sequence"/>
</dbReference>
<evidence type="ECO:0008006" key="3">
    <source>
        <dbReference type="Google" id="ProtNLM"/>
    </source>
</evidence>
<protein>
    <recommendedName>
        <fullName evidence="3">3-oxoacyl-[acyl-carrier-protein] synthase-1</fullName>
    </recommendedName>
</protein>
<dbReference type="InterPro" id="IPR016039">
    <property type="entry name" value="Thiolase-like"/>
</dbReference>
<dbReference type="RefSeq" id="WP_267541212.1">
    <property type="nucleotide sequence ID" value="NZ_JAPNKA010000001.1"/>
</dbReference>
<name>A0ABT4ALT2_9BACT</name>
<reference evidence="1 2" key="1">
    <citation type="submission" date="2022-11" db="EMBL/GenBank/DDBJ databases">
        <title>Minimal conservation of predation-associated metabolite biosynthetic gene clusters underscores biosynthetic potential of Myxococcota including descriptions for ten novel species: Archangium lansinium sp. nov., Myxococcus landrumus sp. nov., Nannocystis bai.</title>
        <authorList>
            <person name="Ahearne A."/>
            <person name="Stevens C."/>
            <person name="Phillips K."/>
        </authorList>
    </citation>
    <scope>NUCLEOTIDE SEQUENCE [LARGE SCALE GENOMIC DNA]</scope>
    <source>
        <strain evidence="1 2">MIWBW</strain>
    </source>
</reference>
<dbReference type="SUPFAM" id="SSF53901">
    <property type="entry name" value="Thiolase-like"/>
    <property type="match status" value="1"/>
</dbReference>
<sequence>MPPAGTLLISGLGMVSTLGWDVTTACAAQRAGLVRRQPLDDFWCFDESELDAPVIGAPIQGLTDGFIQSGVWVRLALEALEDMVRYGELPGPEDHAFWRSTALAWILPEMGFERFMWPGAEVPALLERSCTRLLADLSELPLRMIPRGFFTAGPAGAASALGRIHEVLAREPLERVLLMGSDSWLDRLSMDVLIREGRLKTAEQPAGLCPGEAAACVLVERAAPARRRGARTEARILATAFRPAPGAMDEESPGASRVRLAPAMARNLVSAIIETLQAADGKEPFRGDILVDLNGEEWKARVWGHAQALLQEHVDLAGVKTIVPCVSFGDIGAASGVAALCIATRSFVRRYASTHQSLVCSISDNGETGAILLTPYTTPDARRDRV</sequence>
<evidence type="ECO:0000313" key="2">
    <source>
        <dbReference type="Proteomes" id="UP001207654"/>
    </source>
</evidence>